<dbReference type="RefSeq" id="WP_078636029.1">
    <property type="nucleotide sequence ID" value="NZ_CM007717.1"/>
</dbReference>
<evidence type="ECO:0000259" key="5">
    <source>
        <dbReference type="PROSITE" id="PS50931"/>
    </source>
</evidence>
<dbReference type="PANTHER" id="PTHR30419:SF31">
    <property type="entry name" value="BLR3139 PROTEIN"/>
    <property type="match status" value="1"/>
</dbReference>
<feature type="domain" description="HTH lysR-type" evidence="5">
    <location>
        <begin position="1"/>
        <end position="58"/>
    </location>
</feature>
<dbReference type="Gene3D" id="3.40.190.290">
    <property type="match status" value="1"/>
</dbReference>
<organism evidence="7 9">
    <name type="scientific">Streptomyces antibioticus</name>
    <dbReference type="NCBI Taxonomy" id="1890"/>
    <lineage>
        <taxon>Bacteria</taxon>
        <taxon>Bacillati</taxon>
        <taxon>Actinomycetota</taxon>
        <taxon>Actinomycetes</taxon>
        <taxon>Kitasatosporales</taxon>
        <taxon>Streptomycetaceae</taxon>
        <taxon>Streptomyces</taxon>
    </lineage>
</organism>
<gene>
    <name evidence="6" type="ORF">AFM16_31975</name>
    <name evidence="7" type="ORF">HCX60_32540</name>
</gene>
<proteinExistence type="inferred from homology"/>
<dbReference type="Gene3D" id="1.10.10.10">
    <property type="entry name" value="Winged helix-like DNA-binding domain superfamily/Winged helix DNA-binding domain"/>
    <property type="match status" value="1"/>
</dbReference>
<dbReference type="InterPro" id="IPR036390">
    <property type="entry name" value="WH_DNA-bd_sf"/>
</dbReference>
<evidence type="ECO:0000313" key="6">
    <source>
        <dbReference type="EMBL" id="OOQ47356.1"/>
    </source>
</evidence>
<evidence type="ECO:0000256" key="1">
    <source>
        <dbReference type="ARBA" id="ARBA00009437"/>
    </source>
</evidence>
<reference evidence="7 9" key="2">
    <citation type="submission" date="2020-03" db="EMBL/GenBank/DDBJ databases">
        <title>Is there a link between lipid content and antibiotic production in Streptomyces?</title>
        <authorList>
            <person name="David M."/>
            <person name="Lejeune C."/>
            <person name="Abreu S."/>
            <person name="Thibessard A."/>
            <person name="Leblond P."/>
            <person name="Chaminade P."/>
            <person name="Virolle M.-J."/>
        </authorList>
    </citation>
    <scope>NUCLEOTIDE SEQUENCE [LARGE SCALE GENOMIC DNA]</scope>
    <source>
        <strain evidence="7 9">DSM 41481</strain>
    </source>
</reference>
<name>A0AAE6YDD5_STRAT</name>
<keyword evidence="3" id="KW-0238">DNA-binding</keyword>
<dbReference type="GO" id="GO:0005829">
    <property type="term" value="C:cytosol"/>
    <property type="evidence" value="ECO:0007669"/>
    <property type="project" value="TreeGrafter"/>
</dbReference>
<dbReference type="GO" id="GO:0003677">
    <property type="term" value="F:DNA binding"/>
    <property type="evidence" value="ECO:0007669"/>
    <property type="project" value="UniProtKB-KW"/>
</dbReference>
<dbReference type="InterPro" id="IPR036388">
    <property type="entry name" value="WH-like_DNA-bd_sf"/>
</dbReference>
<evidence type="ECO:0000256" key="2">
    <source>
        <dbReference type="ARBA" id="ARBA00023015"/>
    </source>
</evidence>
<evidence type="ECO:0000313" key="7">
    <source>
        <dbReference type="EMBL" id="QIT47680.1"/>
    </source>
</evidence>
<dbReference type="GeneID" id="93960617"/>
<keyword evidence="4" id="KW-0804">Transcription</keyword>
<dbReference type="Proteomes" id="UP000502504">
    <property type="component" value="Chromosome"/>
</dbReference>
<dbReference type="Pfam" id="PF00126">
    <property type="entry name" value="HTH_1"/>
    <property type="match status" value="1"/>
</dbReference>
<dbReference type="InterPro" id="IPR005119">
    <property type="entry name" value="LysR_subst-bd"/>
</dbReference>
<comment type="similarity">
    <text evidence="1">Belongs to the LysR transcriptional regulatory family.</text>
</comment>
<evidence type="ECO:0000313" key="8">
    <source>
        <dbReference type="Proteomes" id="UP000190306"/>
    </source>
</evidence>
<keyword evidence="8" id="KW-1185">Reference proteome</keyword>
<dbReference type="Pfam" id="PF03466">
    <property type="entry name" value="LysR_substrate"/>
    <property type="match status" value="1"/>
</dbReference>
<dbReference type="InterPro" id="IPR050950">
    <property type="entry name" value="HTH-type_LysR_regulators"/>
</dbReference>
<dbReference type="CDD" id="cd05466">
    <property type="entry name" value="PBP2_LTTR_substrate"/>
    <property type="match status" value="1"/>
</dbReference>
<sequence>MLLRQLEYLVALARERHFVRAAAACYVSQPSLSAAIRRLEHELGVPIVRRGRKYEGLTPEGEVVLAWAHRILAERDGLRQELSALRDGLTGTLRLGVVPTALPVASLLTNPFCERHPRARVSIESLSSEEIRHGLTEFALDAAMTYLDDEALAGLGRLPLYEERYVLLTPVDGPLAGVSRVRWAQAAALPLCLLGPRMRNRRIIDECFAADGAKAAPAIESDTVAGLYAHLPGGRWSSVISHAWLHMSGVPEGMRVVPLEGPAHGPRVGLVTGPDEPPSVLAGALLTVAREADVRQALDALLRAHLGGDEH</sequence>
<keyword evidence="2" id="KW-0805">Transcription regulation</keyword>
<dbReference type="EMBL" id="CP050692">
    <property type="protein sequence ID" value="QIT47680.1"/>
    <property type="molecule type" value="Genomic_DNA"/>
</dbReference>
<evidence type="ECO:0000313" key="9">
    <source>
        <dbReference type="Proteomes" id="UP000502504"/>
    </source>
</evidence>
<dbReference type="PANTHER" id="PTHR30419">
    <property type="entry name" value="HTH-TYPE TRANSCRIPTIONAL REGULATOR YBHD"/>
    <property type="match status" value="1"/>
</dbReference>
<dbReference type="FunFam" id="1.10.10.10:FF:000001">
    <property type="entry name" value="LysR family transcriptional regulator"/>
    <property type="match status" value="1"/>
</dbReference>
<evidence type="ECO:0000256" key="4">
    <source>
        <dbReference type="ARBA" id="ARBA00023163"/>
    </source>
</evidence>
<dbReference type="GO" id="GO:0003700">
    <property type="term" value="F:DNA-binding transcription factor activity"/>
    <property type="evidence" value="ECO:0007669"/>
    <property type="project" value="InterPro"/>
</dbReference>
<evidence type="ECO:0000256" key="3">
    <source>
        <dbReference type="ARBA" id="ARBA00023125"/>
    </source>
</evidence>
<dbReference type="Proteomes" id="UP000190306">
    <property type="component" value="Chromosome"/>
</dbReference>
<dbReference type="SUPFAM" id="SSF53850">
    <property type="entry name" value="Periplasmic binding protein-like II"/>
    <property type="match status" value="1"/>
</dbReference>
<dbReference type="PROSITE" id="PS50931">
    <property type="entry name" value="HTH_LYSR"/>
    <property type="match status" value="1"/>
</dbReference>
<dbReference type="InterPro" id="IPR000847">
    <property type="entry name" value="LysR_HTH_N"/>
</dbReference>
<accession>A0AAE6YDD5</accession>
<dbReference type="SUPFAM" id="SSF46785">
    <property type="entry name" value="Winged helix' DNA-binding domain"/>
    <property type="match status" value="1"/>
</dbReference>
<protein>
    <submittedName>
        <fullName evidence="7">LysR family transcriptional regulator</fullName>
    </submittedName>
</protein>
<dbReference type="AlphaFoldDB" id="A0AAE6YDD5"/>
<dbReference type="EMBL" id="LHQL01000014">
    <property type="protein sequence ID" value="OOQ47356.1"/>
    <property type="molecule type" value="Genomic_DNA"/>
</dbReference>
<dbReference type="PRINTS" id="PR00039">
    <property type="entry name" value="HTHLYSR"/>
</dbReference>
<reference evidence="6 8" key="1">
    <citation type="submission" date="2015-07" db="EMBL/GenBank/DDBJ databases">
        <title>Draft Genome Sequence of Streptomyces antibioticus, IMRU 3720 reveals insights in the evolution of actinomycin biosynthetic gene clusters in Streptomyces.</title>
        <authorList>
            <person name="Crnovcic I."/>
            <person name="Ruckert C."/>
            <person name="Kalinowksi J."/>
            <person name="Keller U."/>
        </authorList>
    </citation>
    <scope>NUCLEOTIDE SEQUENCE [LARGE SCALE GENOMIC DNA]</scope>
    <source>
        <strain evidence="6 8">DSM 41481</strain>
    </source>
</reference>